<evidence type="ECO:0000313" key="3">
    <source>
        <dbReference type="Proteomes" id="UP001157125"/>
    </source>
</evidence>
<dbReference type="EMBL" id="BSUN01000001">
    <property type="protein sequence ID" value="GMA36102.1"/>
    <property type="molecule type" value="Genomic_DNA"/>
</dbReference>
<comment type="caution">
    <text evidence="2">The sequence shown here is derived from an EMBL/GenBank/DDBJ whole genome shotgun (WGS) entry which is preliminary data.</text>
</comment>
<accession>A0ABQ6IE09</accession>
<proteinExistence type="predicted"/>
<gene>
    <name evidence="2" type="ORF">GCM10025876_23060</name>
</gene>
<feature type="compositionally biased region" description="Basic and acidic residues" evidence="1">
    <location>
        <begin position="24"/>
        <end position="37"/>
    </location>
</feature>
<reference evidence="3" key="1">
    <citation type="journal article" date="2019" name="Int. J. Syst. Evol. Microbiol.">
        <title>The Global Catalogue of Microorganisms (GCM) 10K type strain sequencing project: providing services to taxonomists for standard genome sequencing and annotation.</title>
        <authorList>
            <consortium name="The Broad Institute Genomics Platform"/>
            <consortium name="The Broad Institute Genome Sequencing Center for Infectious Disease"/>
            <person name="Wu L."/>
            <person name="Ma J."/>
        </authorList>
    </citation>
    <scope>NUCLEOTIDE SEQUENCE [LARGE SCALE GENOMIC DNA]</scope>
    <source>
        <strain evidence="3">NBRC 112299</strain>
    </source>
</reference>
<evidence type="ECO:0000256" key="1">
    <source>
        <dbReference type="SAM" id="MobiDB-lite"/>
    </source>
</evidence>
<organism evidence="2 3">
    <name type="scientific">Demequina litorisediminis</name>
    <dbReference type="NCBI Taxonomy" id="1849022"/>
    <lineage>
        <taxon>Bacteria</taxon>
        <taxon>Bacillati</taxon>
        <taxon>Actinomycetota</taxon>
        <taxon>Actinomycetes</taxon>
        <taxon>Micrococcales</taxon>
        <taxon>Demequinaceae</taxon>
        <taxon>Demequina</taxon>
    </lineage>
</organism>
<sequence length="73" mass="7775">MQVSAGDERVERRVERTFLGGLAEHLDESAEAHEEGTARGGDPQPVTPRIGPAPEAQEHGCAGQRQGDGEPDE</sequence>
<dbReference type="Proteomes" id="UP001157125">
    <property type="component" value="Unassembled WGS sequence"/>
</dbReference>
<protein>
    <submittedName>
        <fullName evidence="2">Uncharacterized protein</fullName>
    </submittedName>
</protein>
<keyword evidence="3" id="KW-1185">Reference proteome</keyword>
<evidence type="ECO:0000313" key="2">
    <source>
        <dbReference type="EMBL" id="GMA36102.1"/>
    </source>
</evidence>
<name>A0ABQ6IE09_9MICO</name>
<feature type="region of interest" description="Disordered" evidence="1">
    <location>
        <begin position="21"/>
        <end position="73"/>
    </location>
</feature>